<sequence length="280" mass="30798">MYFAGMGTDHTALYTLSLSLSLSIPSTISEWHPIHQLPAAPLALNMKAKPRVNFNKSTMVHTSVEVYISRPERSTKRAILLLTDVIGHRFINAQLIADQLAANGYLVVMPDLFHGDPVPLNNRPASFDLMSWLKGPPGHLANRVEPVVQAILKEMKSNMGCERVGAVGYCFGAKYAVRLLQPGLCDVAYVAHPSFVDAEELQAIQGPLSIAAAETDSIFPAPKRHETEDILAKTGQPYQINLFSGVEHGFAVRADITKPTIRFAKESAFLQAVAWFDQYL</sequence>
<dbReference type="Gene3D" id="3.40.50.1820">
    <property type="entry name" value="alpha/beta hydrolase"/>
    <property type="match status" value="1"/>
</dbReference>
<dbReference type="GO" id="GO:0017000">
    <property type="term" value="P:antibiotic biosynthetic process"/>
    <property type="evidence" value="ECO:0007669"/>
    <property type="project" value="UniProtKB-ARBA"/>
</dbReference>
<proteinExistence type="predicted"/>
<dbReference type="AlphaFoldDB" id="A0A0M8NSQ7"/>
<accession>A0A0M8NSQ7</accession>
<dbReference type="OrthoDB" id="17560at2759"/>
<dbReference type="SUPFAM" id="SSF53474">
    <property type="entry name" value="alpha/beta-Hydrolases"/>
    <property type="match status" value="1"/>
</dbReference>
<protein>
    <recommendedName>
        <fullName evidence="1">Dienelactone hydrolase domain-containing protein</fullName>
    </recommendedName>
</protein>
<reference evidence="2 3" key="1">
    <citation type="submission" date="2015-08" db="EMBL/GenBank/DDBJ databases">
        <title>Genome sequencing of Penicillium nordicum.</title>
        <authorList>
            <person name="Nguyen H.D."/>
            <person name="Seifert K.A."/>
        </authorList>
    </citation>
    <scope>NUCLEOTIDE SEQUENCE [LARGE SCALE GENOMIC DNA]</scope>
    <source>
        <strain evidence="2 3">DAOMC 185683</strain>
    </source>
</reference>
<dbReference type="GO" id="GO:0072330">
    <property type="term" value="P:monocarboxylic acid biosynthetic process"/>
    <property type="evidence" value="ECO:0007669"/>
    <property type="project" value="UniProtKB-ARBA"/>
</dbReference>
<organism evidence="2 3">
    <name type="scientific">Penicillium nordicum</name>
    <dbReference type="NCBI Taxonomy" id="229535"/>
    <lineage>
        <taxon>Eukaryota</taxon>
        <taxon>Fungi</taxon>
        <taxon>Dikarya</taxon>
        <taxon>Ascomycota</taxon>
        <taxon>Pezizomycotina</taxon>
        <taxon>Eurotiomycetes</taxon>
        <taxon>Eurotiomycetidae</taxon>
        <taxon>Eurotiales</taxon>
        <taxon>Aspergillaceae</taxon>
        <taxon>Penicillium</taxon>
    </lineage>
</organism>
<gene>
    <name evidence="2" type="ORF">ACN38_g12736</name>
</gene>
<dbReference type="STRING" id="229535.A0A0M8NSQ7"/>
<feature type="domain" description="Dienelactone hydrolase" evidence="1">
    <location>
        <begin position="65"/>
        <end position="280"/>
    </location>
</feature>
<evidence type="ECO:0000313" key="2">
    <source>
        <dbReference type="EMBL" id="KOS36517.1"/>
    </source>
</evidence>
<dbReference type="PANTHER" id="PTHR17630">
    <property type="entry name" value="DIENELACTONE HYDROLASE"/>
    <property type="match status" value="1"/>
</dbReference>
<comment type="caution">
    <text evidence="2">The sequence shown here is derived from an EMBL/GenBank/DDBJ whole genome shotgun (WGS) entry which is preliminary data.</text>
</comment>
<dbReference type="InterPro" id="IPR029058">
    <property type="entry name" value="AB_hydrolase_fold"/>
</dbReference>
<dbReference type="PANTHER" id="PTHR17630:SF44">
    <property type="entry name" value="PROTEIN AIM2"/>
    <property type="match status" value="1"/>
</dbReference>
<dbReference type="InterPro" id="IPR002925">
    <property type="entry name" value="Dienelactn_hydro"/>
</dbReference>
<dbReference type="GO" id="GO:0016787">
    <property type="term" value="F:hydrolase activity"/>
    <property type="evidence" value="ECO:0007669"/>
    <property type="project" value="InterPro"/>
</dbReference>
<evidence type="ECO:0000313" key="3">
    <source>
        <dbReference type="Proteomes" id="UP000037696"/>
    </source>
</evidence>
<dbReference type="Proteomes" id="UP000037696">
    <property type="component" value="Unassembled WGS sequence"/>
</dbReference>
<name>A0A0M8NSQ7_9EURO</name>
<evidence type="ECO:0000259" key="1">
    <source>
        <dbReference type="Pfam" id="PF01738"/>
    </source>
</evidence>
<dbReference type="Pfam" id="PF01738">
    <property type="entry name" value="DLH"/>
    <property type="match status" value="1"/>
</dbReference>
<keyword evidence="3" id="KW-1185">Reference proteome</keyword>
<dbReference type="EMBL" id="LHQQ01000440">
    <property type="protein sequence ID" value="KOS36517.1"/>
    <property type="molecule type" value="Genomic_DNA"/>
</dbReference>